<comment type="caution">
    <text evidence="2">The sequence shown here is derived from an EMBL/GenBank/DDBJ whole genome shotgun (WGS) entry which is preliminary data.</text>
</comment>
<dbReference type="Proteomes" id="UP001044222">
    <property type="component" value="Chromosome 8"/>
</dbReference>
<evidence type="ECO:0000313" key="3">
    <source>
        <dbReference type="Proteomes" id="UP001044222"/>
    </source>
</evidence>
<gene>
    <name evidence="2" type="ORF">ANANG_G00166460</name>
</gene>
<feature type="transmembrane region" description="Helical" evidence="1">
    <location>
        <begin position="204"/>
        <end position="225"/>
    </location>
</feature>
<dbReference type="PANTHER" id="PTHR14549">
    <property type="entry name" value="TRANSMEMBRANE PROTEIN 223"/>
    <property type="match status" value="1"/>
</dbReference>
<keyword evidence="3" id="KW-1185">Reference proteome</keyword>
<reference evidence="2" key="1">
    <citation type="submission" date="2021-01" db="EMBL/GenBank/DDBJ databases">
        <title>A chromosome-scale assembly of European eel, Anguilla anguilla.</title>
        <authorList>
            <person name="Henkel C."/>
            <person name="Jong-Raadsen S.A."/>
            <person name="Dufour S."/>
            <person name="Weltzien F.-A."/>
            <person name="Palstra A.P."/>
            <person name="Pelster B."/>
            <person name="Spaink H.P."/>
            <person name="Van Den Thillart G.E."/>
            <person name="Jansen H."/>
            <person name="Zahm M."/>
            <person name="Klopp C."/>
            <person name="Cedric C."/>
            <person name="Louis A."/>
            <person name="Berthelot C."/>
            <person name="Parey E."/>
            <person name="Roest Crollius H."/>
            <person name="Montfort J."/>
            <person name="Robinson-Rechavi M."/>
            <person name="Bucao C."/>
            <person name="Bouchez O."/>
            <person name="Gislard M."/>
            <person name="Lluch J."/>
            <person name="Milhes M."/>
            <person name="Lampietro C."/>
            <person name="Lopez Roques C."/>
            <person name="Donnadieu C."/>
            <person name="Braasch I."/>
            <person name="Desvignes T."/>
            <person name="Postlethwait J."/>
            <person name="Bobe J."/>
            <person name="Guiguen Y."/>
            <person name="Dirks R."/>
        </authorList>
    </citation>
    <scope>NUCLEOTIDE SEQUENCE</scope>
    <source>
        <strain evidence="2">Tag_6206</strain>
        <tissue evidence="2">Liver</tissue>
    </source>
</reference>
<evidence type="ECO:0000256" key="1">
    <source>
        <dbReference type="SAM" id="Phobius"/>
    </source>
</evidence>
<feature type="transmembrane region" description="Helical" evidence="1">
    <location>
        <begin position="149"/>
        <end position="169"/>
    </location>
</feature>
<dbReference type="InterPro" id="IPR026100">
    <property type="entry name" value="Tmem223"/>
</dbReference>
<dbReference type="AlphaFoldDB" id="A0A9D3MB47"/>
<sequence length="312" mass="34172">MGLRYLLAGVPGSPYFGAQRCIRFIFRTNAAPLRTAVGTAAMQDGSVAHLTAWAATSRSLPSVSSLGRNYRCDWFCVTKRLCSRTLNSGSTAAKKFCLAELGSAVAARQRAHAHRPCWSATPARFHSTSTAVAKDVVLFEHDRTRFFRLLSFFCAGQLLFWTYLAHFAFTNLRDSRRAQAPENTAISGGLFGIDANLGSGAWRYGFTLSCLAVGGAIVGFGVLFCRRSVSRVILHKGGGTVTVTTQSPLGADRGRSLTVPLEQVACYSHRQESPTFIPLRVKGHRFYFLLDREGTLNNPKLFDVTVGAYRPF</sequence>
<keyword evidence="1" id="KW-0812">Transmembrane</keyword>
<dbReference type="InterPro" id="IPR045325">
    <property type="entry name" value="TMEM70/TMEM186/TMEM223"/>
</dbReference>
<protein>
    <recommendedName>
        <fullName evidence="4">Transmembrane protein 223</fullName>
    </recommendedName>
</protein>
<evidence type="ECO:0000313" key="2">
    <source>
        <dbReference type="EMBL" id="KAG5844792.1"/>
    </source>
</evidence>
<name>A0A9D3MB47_ANGAN</name>
<evidence type="ECO:0008006" key="4">
    <source>
        <dbReference type="Google" id="ProtNLM"/>
    </source>
</evidence>
<dbReference type="GO" id="GO:0005739">
    <property type="term" value="C:mitochondrion"/>
    <property type="evidence" value="ECO:0007669"/>
    <property type="project" value="TreeGrafter"/>
</dbReference>
<keyword evidence="1" id="KW-1133">Transmembrane helix</keyword>
<proteinExistence type="predicted"/>
<dbReference type="EMBL" id="JAFIRN010000008">
    <property type="protein sequence ID" value="KAG5844792.1"/>
    <property type="molecule type" value="Genomic_DNA"/>
</dbReference>
<dbReference type="OrthoDB" id="5950063at2759"/>
<dbReference type="Pfam" id="PF06979">
    <property type="entry name" value="TMEM70"/>
    <property type="match status" value="1"/>
</dbReference>
<organism evidence="2 3">
    <name type="scientific">Anguilla anguilla</name>
    <name type="common">European freshwater eel</name>
    <name type="synonym">Muraena anguilla</name>
    <dbReference type="NCBI Taxonomy" id="7936"/>
    <lineage>
        <taxon>Eukaryota</taxon>
        <taxon>Metazoa</taxon>
        <taxon>Chordata</taxon>
        <taxon>Craniata</taxon>
        <taxon>Vertebrata</taxon>
        <taxon>Euteleostomi</taxon>
        <taxon>Actinopterygii</taxon>
        <taxon>Neopterygii</taxon>
        <taxon>Teleostei</taxon>
        <taxon>Anguilliformes</taxon>
        <taxon>Anguillidae</taxon>
        <taxon>Anguilla</taxon>
    </lineage>
</organism>
<keyword evidence="1" id="KW-0472">Membrane</keyword>
<dbReference type="GO" id="GO:0007399">
    <property type="term" value="P:nervous system development"/>
    <property type="evidence" value="ECO:0007669"/>
    <property type="project" value="TreeGrafter"/>
</dbReference>
<accession>A0A9D3MB47</accession>
<dbReference type="PANTHER" id="PTHR14549:SF2">
    <property type="entry name" value="TRANSMEMBRANE PROTEIN 223"/>
    <property type="match status" value="1"/>
</dbReference>